<dbReference type="AlphaFoldDB" id="A0A926Q1G2"/>
<protein>
    <submittedName>
        <fullName evidence="1">Uncharacterized protein</fullName>
    </submittedName>
</protein>
<evidence type="ECO:0000313" key="2">
    <source>
        <dbReference type="Proteomes" id="UP000653730"/>
    </source>
</evidence>
<accession>A0A926Q1G2</accession>
<evidence type="ECO:0000313" key="1">
    <source>
        <dbReference type="EMBL" id="MBC9795608.1"/>
    </source>
</evidence>
<organism evidence="1 2">
    <name type="scientific">Sinomicrobium weinanense</name>
    <dbReference type="NCBI Taxonomy" id="2842200"/>
    <lineage>
        <taxon>Bacteria</taxon>
        <taxon>Pseudomonadati</taxon>
        <taxon>Bacteroidota</taxon>
        <taxon>Flavobacteriia</taxon>
        <taxon>Flavobacteriales</taxon>
        <taxon>Flavobacteriaceae</taxon>
        <taxon>Sinomicrobium</taxon>
    </lineage>
</organism>
<name>A0A926Q1G2_9FLAO</name>
<reference evidence="1 2" key="1">
    <citation type="submission" date="2020-09" db="EMBL/GenBank/DDBJ databases">
        <title>Sinomicrobium weinanense sp. nov., a halophilic bacteria isolated from saline-alkali soil.</title>
        <authorList>
            <person name="Wu P."/>
            <person name="Ren H."/>
            <person name="Mei Y."/>
            <person name="Liang Y."/>
            <person name="Chen Z."/>
        </authorList>
    </citation>
    <scope>NUCLEOTIDE SEQUENCE [LARGE SCALE GENOMIC DNA]</scope>
    <source>
        <strain evidence="1 2">FJxs</strain>
    </source>
</reference>
<dbReference type="RefSeq" id="WP_187964757.1">
    <property type="nucleotide sequence ID" value="NZ_JACVDC010000012.1"/>
</dbReference>
<gene>
    <name evidence="1" type="ORF">IBL28_06500</name>
</gene>
<sequence length="74" mass="8500">MMKKSPKDILYDLQHENSERSFETFFSKYHNHVLLQANSMVKAPDIARDTLSRTFYSISGHKKPGTAKPVPGYI</sequence>
<proteinExistence type="predicted"/>
<keyword evidence="2" id="KW-1185">Reference proteome</keyword>
<comment type="caution">
    <text evidence="1">The sequence shown here is derived from an EMBL/GenBank/DDBJ whole genome shotgun (WGS) entry which is preliminary data.</text>
</comment>
<dbReference type="EMBL" id="JACVDC010000012">
    <property type="protein sequence ID" value="MBC9795608.1"/>
    <property type="molecule type" value="Genomic_DNA"/>
</dbReference>
<dbReference type="Proteomes" id="UP000653730">
    <property type="component" value="Unassembled WGS sequence"/>
</dbReference>